<name>A0A5C8UMG3_9MICO</name>
<feature type="compositionally biased region" description="Low complexity" evidence="1">
    <location>
        <begin position="30"/>
        <end position="48"/>
    </location>
</feature>
<organism evidence="2 3">
    <name type="scientific">Lacisediminihabitans profunda</name>
    <dbReference type="NCBI Taxonomy" id="2594790"/>
    <lineage>
        <taxon>Bacteria</taxon>
        <taxon>Bacillati</taxon>
        <taxon>Actinomycetota</taxon>
        <taxon>Actinomycetes</taxon>
        <taxon>Micrococcales</taxon>
        <taxon>Microbacteriaceae</taxon>
        <taxon>Lacisediminihabitans</taxon>
    </lineage>
</organism>
<keyword evidence="2" id="KW-0030">Aminoacyl-tRNA synthetase</keyword>
<keyword evidence="3" id="KW-1185">Reference proteome</keyword>
<evidence type="ECO:0000313" key="3">
    <source>
        <dbReference type="Proteomes" id="UP000321379"/>
    </source>
</evidence>
<reference evidence="2 3" key="1">
    <citation type="submission" date="2019-08" db="EMBL/GenBank/DDBJ databases">
        <title>Bacterial whole genome sequence for Glaciihabitans sp. CHu50b-6-2.</title>
        <authorList>
            <person name="Jin L."/>
        </authorList>
    </citation>
    <scope>NUCLEOTIDE SEQUENCE [LARGE SCALE GENOMIC DNA]</scope>
    <source>
        <strain evidence="2 3">CHu50b-6-2</strain>
    </source>
</reference>
<dbReference type="GO" id="GO:0004812">
    <property type="term" value="F:aminoacyl-tRNA ligase activity"/>
    <property type="evidence" value="ECO:0007669"/>
    <property type="project" value="UniProtKB-KW"/>
</dbReference>
<dbReference type="EMBL" id="VRMG01000013">
    <property type="protein sequence ID" value="TXN28559.1"/>
    <property type="molecule type" value="Genomic_DNA"/>
</dbReference>
<dbReference type="RefSeq" id="WP_147784912.1">
    <property type="nucleotide sequence ID" value="NZ_VRMG01000013.1"/>
</dbReference>
<dbReference type="Proteomes" id="UP000321379">
    <property type="component" value="Unassembled WGS sequence"/>
</dbReference>
<dbReference type="AlphaFoldDB" id="A0A5C8UMG3"/>
<evidence type="ECO:0000256" key="1">
    <source>
        <dbReference type="SAM" id="MobiDB-lite"/>
    </source>
</evidence>
<feature type="region of interest" description="Disordered" evidence="1">
    <location>
        <begin position="30"/>
        <end position="70"/>
    </location>
</feature>
<protein>
    <submittedName>
        <fullName evidence="2">Arginyl-tRNA synthetase</fullName>
    </submittedName>
</protein>
<gene>
    <name evidence="2" type="ORF">FVP33_17145</name>
</gene>
<accession>A0A5C8UMG3</accession>
<feature type="compositionally biased region" description="Pro residues" evidence="1">
    <location>
        <begin position="49"/>
        <end position="62"/>
    </location>
</feature>
<sequence>MFSTSAARRRLVALASIAIVVGGLTACVGTPKPSGSSSSPSASASDSPTPTPAGTPASPSPTPTTGTPAQAVSIGCNTLVSAQTMYDFNPNFGLDASFKPAGGTPAATAIAAKGVACDWTNQTSGDKVTIAVARPGSAALAGLKTSAAAGTPVAGIGESAYFSSSGGAGRLDVFTGTYWLVATSVFFGSAADFGSGADARTLVASAVAQLR</sequence>
<keyword evidence="2" id="KW-0436">Ligase</keyword>
<comment type="caution">
    <text evidence="2">The sequence shown here is derived from an EMBL/GenBank/DDBJ whole genome shotgun (WGS) entry which is preliminary data.</text>
</comment>
<evidence type="ECO:0000313" key="2">
    <source>
        <dbReference type="EMBL" id="TXN28559.1"/>
    </source>
</evidence>
<proteinExistence type="predicted"/>